<dbReference type="RefSeq" id="WP_015447821.1">
    <property type="nucleotide sequence ID" value="NC_020541.1"/>
</dbReference>
<gene>
    <name evidence="1" type="ORF">R2APBS1_1973</name>
</gene>
<name>M4NN25_9GAMM</name>
<accession>M4NN25</accession>
<sequence>MNTEIRRVVDYVYEASHLAELGVTLDEFEADPQAALDSVGQYDALDLIRAGLRPLLPAQVHLRAKLDRAWHKEGHQVVVHPRTYGDSRALLGLASEAASA</sequence>
<protein>
    <submittedName>
        <fullName evidence="1">Uncharacterized protein</fullName>
    </submittedName>
</protein>
<evidence type="ECO:0000313" key="1">
    <source>
        <dbReference type="EMBL" id="AGG89096.1"/>
    </source>
</evidence>
<dbReference type="KEGG" id="rhd:R2APBS1_1973"/>
<keyword evidence="2" id="KW-1185">Reference proteome</keyword>
<dbReference type="AlphaFoldDB" id="M4NN25"/>
<dbReference type="OrthoDB" id="6105417at2"/>
<evidence type="ECO:0000313" key="2">
    <source>
        <dbReference type="Proteomes" id="UP000011859"/>
    </source>
</evidence>
<organism evidence="1 2">
    <name type="scientific">Rhodanobacter denitrificans</name>
    <dbReference type="NCBI Taxonomy" id="666685"/>
    <lineage>
        <taxon>Bacteria</taxon>
        <taxon>Pseudomonadati</taxon>
        <taxon>Pseudomonadota</taxon>
        <taxon>Gammaproteobacteria</taxon>
        <taxon>Lysobacterales</taxon>
        <taxon>Rhodanobacteraceae</taxon>
        <taxon>Rhodanobacter</taxon>
    </lineage>
</organism>
<reference evidence="1 2" key="1">
    <citation type="submission" date="2012-04" db="EMBL/GenBank/DDBJ databases">
        <title>Complete genome of Rhodanobacter sp. 2APBS1.</title>
        <authorList>
            <consortium name="US DOE Joint Genome Institute"/>
            <person name="Huntemann M."/>
            <person name="Wei C.-L."/>
            <person name="Han J."/>
            <person name="Detter J.C."/>
            <person name="Han C."/>
            <person name="Tapia R."/>
            <person name="Munk A.C.C."/>
            <person name="Chen A."/>
            <person name="Krypides N."/>
            <person name="Mavromatis K."/>
            <person name="Markowitz V."/>
            <person name="Szeto E."/>
            <person name="Ivanova N."/>
            <person name="Mikhailova N."/>
            <person name="Ovchinnikova G."/>
            <person name="Pagani I."/>
            <person name="Pati A."/>
            <person name="Goodwin L."/>
            <person name="Peters L."/>
            <person name="Pitluck S."/>
            <person name="Woyke T."/>
            <person name="Prakash O."/>
            <person name="Elkins J."/>
            <person name="Brown S."/>
            <person name="Palumbo A."/>
            <person name="Hemme C."/>
            <person name="Zhou J."/>
            <person name="Watson D."/>
            <person name="Jardine P."/>
            <person name="Kostka J."/>
            <person name="Green S."/>
        </authorList>
    </citation>
    <scope>NUCLEOTIDE SEQUENCE [LARGE SCALE GENOMIC DNA]</scope>
    <source>
        <strain evidence="1 2">2APBS1</strain>
    </source>
</reference>
<proteinExistence type="predicted"/>
<dbReference type="EMBL" id="CP003470">
    <property type="protein sequence ID" value="AGG89096.1"/>
    <property type="molecule type" value="Genomic_DNA"/>
</dbReference>
<dbReference type="STRING" id="666685.R2APBS1_1973"/>
<dbReference type="GeneID" id="72428707"/>
<dbReference type="Proteomes" id="UP000011859">
    <property type="component" value="Chromosome"/>
</dbReference>
<dbReference type="HOGENOM" id="CLU_2303808_0_0_6"/>